<protein>
    <submittedName>
        <fullName evidence="3">Uncharacterized protein</fullName>
    </submittedName>
</protein>
<feature type="signal peptide" evidence="2">
    <location>
        <begin position="1"/>
        <end position="22"/>
    </location>
</feature>
<feature type="compositionally biased region" description="Pro residues" evidence="1">
    <location>
        <begin position="66"/>
        <end position="80"/>
    </location>
</feature>
<dbReference type="EMBL" id="LR778302">
    <property type="protein sequence ID" value="CAB1371300.1"/>
    <property type="molecule type" value="Genomic_DNA"/>
</dbReference>
<feature type="compositionally biased region" description="Low complexity" evidence="1">
    <location>
        <begin position="81"/>
        <end position="97"/>
    </location>
</feature>
<evidence type="ECO:0000313" key="3">
    <source>
        <dbReference type="EMBL" id="CAB1371209.1"/>
    </source>
</evidence>
<keyword evidence="3" id="KW-0614">Plasmid</keyword>
<accession>A0A6S6Y6G7</accession>
<feature type="compositionally biased region" description="Basic residues" evidence="1">
    <location>
        <begin position="103"/>
        <end position="115"/>
    </location>
</feature>
<evidence type="ECO:0000256" key="1">
    <source>
        <dbReference type="SAM" id="MobiDB-lite"/>
    </source>
</evidence>
<name>A0A6S6Y6G7_9PROT</name>
<evidence type="ECO:0000313" key="4">
    <source>
        <dbReference type="EMBL" id="CAB1371300.1"/>
    </source>
</evidence>
<feature type="compositionally biased region" description="Basic and acidic residues" evidence="1">
    <location>
        <begin position="116"/>
        <end position="127"/>
    </location>
</feature>
<dbReference type="AlphaFoldDB" id="A0A6S6Y6G7"/>
<proteinExistence type="predicted"/>
<dbReference type="KEGG" id="doe:DENOEST_P0142"/>
<feature type="region of interest" description="Disordered" evidence="1">
    <location>
        <begin position="61"/>
        <end position="127"/>
    </location>
</feature>
<sequence>MARTARLLIVAALASIGASAQAQTLNQPSPVDRLSDVTQFGVPRDAKYIFCDGADCPERSIKHLHVPPPPPPPAPAPVVIPQPQSIQPPVELSPAKVEAPKPAPKKKPKKRAKPKVKYECKPVPVEK</sequence>
<dbReference type="Proteomes" id="UP000515733">
    <property type="component" value="Plasmid pI"/>
</dbReference>
<keyword evidence="5" id="KW-1185">Reference proteome</keyword>
<dbReference type="EMBL" id="LR778302">
    <property type="protein sequence ID" value="CAB1371209.1"/>
    <property type="molecule type" value="Genomic_DNA"/>
</dbReference>
<dbReference type="KEGG" id="doe:DENOEST_P0051"/>
<gene>
    <name evidence="3" type="ORF">DENOEST_P0051</name>
    <name evidence="4" type="ORF">DENOEST_P0142</name>
</gene>
<reference evidence="3 5" key="1">
    <citation type="submission" date="2020-03" db="EMBL/GenBank/DDBJ databases">
        <authorList>
            <consortium name="Genoscope - CEA"/>
            <person name="William W."/>
        </authorList>
    </citation>
    <scope>NUCLEOTIDE SEQUENCE [LARGE SCALE GENOMIC DNA]</scope>
    <source>
        <strain evidence="5">DSM 16959</strain>
        <strain evidence="3">DSM16959</strain>
        <plasmid evidence="3 5">pI</plasmid>
    </source>
</reference>
<evidence type="ECO:0000256" key="2">
    <source>
        <dbReference type="SAM" id="SignalP"/>
    </source>
</evidence>
<organism evidence="3 5">
    <name type="scientific">Denitratisoma oestradiolicum</name>
    <dbReference type="NCBI Taxonomy" id="311182"/>
    <lineage>
        <taxon>Bacteria</taxon>
        <taxon>Pseudomonadati</taxon>
        <taxon>Pseudomonadota</taxon>
        <taxon>Betaproteobacteria</taxon>
        <taxon>Nitrosomonadales</taxon>
        <taxon>Sterolibacteriaceae</taxon>
        <taxon>Denitratisoma</taxon>
    </lineage>
</organism>
<keyword evidence="2" id="KW-0732">Signal</keyword>
<geneLocation type="plasmid" evidence="3 5">
    <name>pI</name>
</geneLocation>
<feature type="chain" id="PRO_5036190595" evidence="2">
    <location>
        <begin position="23"/>
        <end position="127"/>
    </location>
</feature>
<evidence type="ECO:0000313" key="5">
    <source>
        <dbReference type="Proteomes" id="UP000515733"/>
    </source>
</evidence>
<dbReference type="RefSeq" id="WP_183148345.1">
    <property type="nucleotide sequence ID" value="NZ_LR778302.1"/>
</dbReference>